<dbReference type="RefSeq" id="WP_053235420.1">
    <property type="nucleotide sequence ID" value="NZ_CP011125.1"/>
</dbReference>
<reference evidence="1 2" key="1">
    <citation type="submission" date="2015-03" db="EMBL/GenBank/DDBJ databases">
        <title>Genome assembly of Sandaracinus amylolyticus DSM 53668.</title>
        <authorList>
            <person name="Sharma G."/>
            <person name="Subramanian S."/>
        </authorList>
    </citation>
    <scope>NUCLEOTIDE SEQUENCE [LARGE SCALE GENOMIC DNA]</scope>
    <source>
        <strain evidence="1 2">DSM 53668</strain>
    </source>
</reference>
<evidence type="ECO:0000313" key="1">
    <source>
        <dbReference type="EMBL" id="AKF08254.1"/>
    </source>
</evidence>
<dbReference type="KEGG" id="samy:DB32_005403"/>
<dbReference type="EMBL" id="CP011125">
    <property type="protein sequence ID" value="AKF08254.1"/>
    <property type="molecule type" value="Genomic_DNA"/>
</dbReference>
<name>A0A0F6SG85_9BACT</name>
<dbReference type="STRING" id="927083.DB32_005403"/>
<organism evidence="1 2">
    <name type="scientific">Sandaracinus amylolyticus</name>
    <dbReference type="NCBI Taxonomy" id="927083"/>
    <lineage>
        <taxon>Bacteria</taxon>
        <taxon>Pseudomonadati</taxon>
        <taxon>Myxococcota</taxon>
        <taxon>Polyangia</taxon>
        <taxon>Polyangiales</taxon>
        <taxon>Sandaracinaceae</taxon>
        <taxon>Sandaracinus</taxon>
    </lineage>
</organism>
<protein>
    <submittedName>
        <fullName evidence="1">Uncharacterized protein</fullName>
    </submittedName>
</protein>
<dbReference type="Proteomes" id="UP000034883">
    <property type="component" value="Chromosome"/>
</dbReference>
<evidence type="ECO:0000313" key="2">
    <source>
        <dbReference type="Proteomes" id="UP000034883"/>
    </source>
</evidence>
<accession>A0A0F6SG85</accession>
<gene>
    <name evidence="1" type="ORF">DB32_005403</name>
</gene>
<keyword evidence="2" id="KW-1185">Reference proteome</keyword>
<proteinExistence type="predicted"/>
<sequence>MRALRHAVERNGGPIGRVDLIGAVHEATRVGLANAGVVGAWHVFGERLSDEELDARLAELLRRQTSGR</sequence>
<dbReference type="AlphaFoldDB" id="A0A0F6SG85"/>